<keyword evidence="2" id="KW-0808">Transferase</keyword>
<organism evidence="5 6">
    <name type="scientific">Vallitalea guaymasensis</name>
    <dbReference type="NCBI Taxonomy" id="1185412"/>
    <lineage>
        <taxon>Bacteria</taxon>
        <taxon>Bacillati</taxon>
        <taxon>Bacillota</taxon>
        <taxon>Clostridia</taxon>
        <taxon>Lachnospirales</taxon>
        <taxon>Vallitaleaceae</taxon>
        <taxon>Vallitalea</taxon>
    </lineage>
</organism>
<dbReference type="CDD" id="cd02440">
    <property type="entry name" value="AdoMet_MTases"/>
    <property type="match status" value="1"/>
</dbReference>
<evidence type="ECO:0000256" key="3">
    <source>
        <dbReference type="ARBA" id="ARBA00022691"/>
    </source>
</evidence>
<gene>
    <name evidence="5" type="ORF">HYG85_16220</name>
</gene>
<evidence type="ECO:0000256" key="2">
    <source>
        <dbReference type="ARBA" id="ARBA00022679"/>
    </source>
</evidence>
<accession>A0A8J8MCG7</accession>
<dbReference type="Pfam" id="PF13649">
    <property type="entry name" value="Methyltransf_25"/>
    <property type="match status" value="1"/>
</dbReference>
<dbReference type="Proteomes" id="UP000677305">
    <property type="component" value="Chromosome"/>
</dbReference>
<dbReference type="KEGG" id="vgu:HYG85_16220"/>
<dbReference type="SUPFAM" id="SSF53335">
    <property type="entry name" value="S-adenosyl-L-methionine-dependent methyltransferases"/>
    <property type="match status" value="1"/>
</dbReference>
<dbReference type="InterPro" id="IPR029063">
    <property type="entry name" value="SAM-dependent_MTases_sf"/>
</dbReference>
<dbReference type="InterPro" id="IPR041698">
    <property type="entry name" value="Methyltransf_25"/>
</dbReference>
<dbReference type="PANTHER" id="PTHR43464">
    <property type="entry name" value="METHYLTRANSFERASE"/>
    <property type="match status" value="1"/>
</dbReference>
<sequence>MIKSKAWDWSKNEDDYWLIPSIESCYLANSWASKGFHRFLDLGCGLGRHSIFFAENGFRVNSVDLSEYGINHLNNWAKKEELDIETQICDMLELPFENDTFDCIIAYNVIYHSDTKGFIKALDEIKRVLKSKGELFITLISKNTWSYQHADNYKRIDDNTILRDEHETEKDVPHFYVDIEDIKKYFVDFDFIDVPIEQTKYCLENSKYYSRHFNIIARKK</sequence>
<keyword evidence="1 5" id="KW-0489">Methyltransferase</keyword>
<evidence type="ECO:0000259" key="4">
    <source>
        <dbReference type="Pfam" id="PF13649"/>
    </source>
</evidence>
<keyword evidence="3" id="KW-0949">S-adenosyl-L-methionine</keyword>
<dbReference type="GO" id="GO:0008168">
    <property type="term" value="F:methyltransferase activity"/>
    <property type="evidence" value="ECO:0007669"/>
    <property type="project" value="UniProtKB-KW"/>
</dbReference>
<dbReference type="GO" id="GO:0032259">
    <property type="term" value="P:methylation"/>
    <property type="evidence" value="ECO:0007669"/>
    <property type="project" value="UniProtKB-KW"/>
</dbReference>
<evidence type="ECO:0000256" key="1">
    <source>
        <dbReference type="ARBA" id="ARBA00022603"/>
    </source>
</evidence>
<proteinExistence type="predicted"/>
<dbReference type="EMBL" id="CP058561">
    <property type="protein sequence ID" value="QUH30366.1"/>
    <property type="molecule type" value="Genomic_DNA"/>
</dbReference>
<protein>
    <submittedName>
        <fullName evidence="5">Class I SAM-dependent methyltransferase</fullName>
    </submittedName>
</protein>
<evidence type="ECO:0000313" key="6">
    <source>
        <dbReference type="Proteomes" id="UP000677305"/>
    </source>
</evidence>
<reference evidence="5 6" key="1">
    <citation type="submission" date="2020-07" db="EMBL/GenBank/DDBJ databases">
        <title>Vallitalea guaymasensis genome.</title>
        <authorList>
            <person name="Postec A."/>
        </authorList>
    </citation>
    <scope>NUCLEOTIDE SEQUENCE [LARGE SCALE GENOMIC DNA]</scope>
    <source>
        <strain evidence="5 6">Ra1766G1</strain>
    </source>
</reference>
<dbReference type="Gene3D" id="3.40.50.150">
    <property type="entry name" value="Vaccinia Virus protein VP39"/>
    <property type="match status" value="1"/>
</dbReference>
<dbReference type="PANTHER" id="PTHR43464:SF19">
    <property type="entry name" value="UBIQUINONE BIOSYNTHESIS O-METHYLTRANSFERASE, MITOCHONDRIAL"/>
    <property type="match status" value="1"/>
</dbReference>
<feature type="domain" description="Methyltransferase" evidence="4">
    <location>
        <begin position="40"/>
        <end position="133"/>
    </location>
</feature>
<keyword evidence="6" id="KW-1185">Reference proteome</keyword>
<dbReference type="RefSeq" id="WP_212690537.1">
    <property type="nucleotide sequence ID" value="NZ_CP058561.1"/>
</dbReference>
<dbReference type="AlphaFoldDB" id="A0A8J8MCG7"/>
<name>A0A8J8MCG7_9FIRM</name>
<evidence type="ECO:0000313" key="5">
    <source>
        <dbReference type="EMBL" id="QUH30366.1"/>
    </source>
</evidence>